<dbReference type="OrthoDB" id="288590at2759"/>
<proteinExistence type="predicted"/>
<comment type="caution">
    <text evidence="1">The sequence shown here is derived from an EMBL/GenBank/DDBJ whole genome shotgun (WGS) entry which is preliminary data.</text>
</comment>
<dbReference type="Proteomes" id="UP000593567">
    <property type="component" value="Unassembled WGS sequence"/>
</dbReference>
<dbReference type="Gene3D" id="2.60.120.330">
    <property type="entry name" value="B-lactam Antibiotic, Isopenicillin N Synthase, Chain"/>
    <property type="match status" value="1"/>
</dbReference>
<keyword evidence="2" id="KW-1185">Reference proteome</keyword>
<reference evidence="1" key="1">
    <citation type="submission" date="2020-06" db="EMBL/GenBank/DDBJ databases">
        <title>Draft genome of Bugula neritina, a colonial animal packing powerful symbionts and potential medicines.</title>
        <authorList>
            <person name="Rayko M."/>
        </authorList>
    </citation>
    <scope>NUCLEOTIDE SEQUENCE [LARGE SCALE GENOMIC DNA]</scope>
    <source>
        <strain evidence="1">Kwan_BN1</strain>
    </source>
</reference>
<dbReference type="InterPro" id="IPR027443">
    <property type="entry name" value="IPNS-like_sf"/>
</dbReference>
<dbReference type="EMBL" id="VXIV02001071">
    <property type="protein sequence ID" value="KAF6034443.1"/>
    <property type="molecule type" value="Genomic_DNA"/>
</dbReference>
<organism evidence="1 2">
    <name type="scientific">Bugula neritina</name>
    <name type="common">Brown bryozoan</name>
    <name type="synonym">Sertularia neritina</name>
    <dbReference type="NCBI Taxonomy" id="10212"/>
    <lineage>
        <taxon>Eukaryota</taxon>
        <taxon>Metazoa</taxon>
        <taxon>Spiralia</taxon>
        <taxon>Lophotrochozoa</taxon>
        <taxon>Bryozoa</taxon>
        <taxon>Gymnolaemata</taxon>
        <taxon>Cheilostomatida</taxon>
        <taxon>Flustrina</taxon>
        <taxon>Buguloidea</taxon>
        <taxon>Bugulidae</taxon>
        <taxon>Bugula</taxon>
    </lineage>
</organism>
<dbReference type="AlphaFoldDB" id="A0A7J7K891"/>
<protein>
    <submittedName>
        <fullName evidence="1">Uncharacterized protein</fullName>
    </submittedName>
</protein>
<name>A0A7J7K891_BUGNE</name>
<evidence type="ECO:0000313" key="1">
    <source>
        <dbReference type="EMBL" id="KAF6034443.1"/>
    </source>
</evidence>
<sequence length="72" mass="7894">MDRELGEFVDAGFKKGGIFVNIGYLLQMWSGDVLIATTDDSTVIETLDGSGKYPPVTSGQWQAGRFKATYDK</sequence>
<accession>A0A7J7K891</accession>
<gene>
    <name evidence="1" type="ORF">EB796_007248</name>
</gene>
<dbReference type="SUPFAM" id="SSF51197">
    <property type="entry name" value="Clavaminate synthase-like"/>
    <property type="match status" value="1"/>
</dbReference>
<evidence type="ECO:0000313" key="2">
    <source>
        <dbReference type="Proteomes" id="UP000593567"/>
    </source>
</evidence>